<dbReference type="Pfam" id="PF12725">
    <property type="entry name" value="DUF3810"/>
    <property type="match status" value="1"/>
</dbReference>
<keyword evidence="2" id="KW-1133">Transmembrane helix</keyword>
<feature type="transmembrane region" description="Helical" evidence="2">
    <location>
        <begin position="108"/>
        <end position="128"/>
    </location>
</feature>
<evidence type="ECO:0008006" key="5">
    <source>
        <dbReference type="Google" id="ProtNLM"/>
    </source>
</evidence>
<keyword evidence="2" id="KW-0812">Transmembrane</keyword>
<keyword evidence="2" id="KW-0472">Membrane</keyword>
<dbReference type="EMBL" id="NIQC01000001">
    <property type="protein sequence ID" value="OWZ84867.1"/>
    <property type="molecule type" value="Genomic_DNA"/>
</dbReference>
<accession>A0A226C373</accession>
<reference evidence="3 4" key="1">
    <citation type="submission" date="2017-06" db="EMBL/GenBank/DDBJ databases">
        <title>Draft Genome Sequence of Natranaerobius trueperi halophilic, alkalithermophilic bacteria from soda lakes.</title>
        <authorList>
            <person name="Zhao B."/>
        </authorList>
    </citation>
    <scope>NUCLEOTIDE SEQUENCE [LARGE SCALE GENOMIC DNA]</scope>
    <source>
        <strain evidence="3 4">DSM 18760</strain>
    </source>
</reference>
<dbReference type="InterPro" id="IPR024294">
    <property type="entry name" value="DUF3810"/>
</dbReference>
<evidence type="ECO:0000256" key="1">
    <source>
        <dbReference type="SAM" id="Coils"/>
    </source>
</evidence>
<evidence type="ECO:0000313" key="3">
    <source>
        <dbReference type="EMBL" id="OWZ84867.1"/>
    </source>
</evidence>
<evidence type="ECO:0000256" key="2">
    <source>
        <dbReference type="SAM" id="Phobius"/>
    </source>
</evidence>
<keyword evidence="4" id="KW-1185">Reference proteome</keyword>
<gene>
    <name evidence="3" type="ORF">CDO51_00215</name>
</gene>
<proteinExistence type="predicted"/>
<dbReference type="AlphaFoldDB" id="A0A226C373"/>
<comment type="caution">
    <text evidence="3">The sequence shown here is derived from an EMBL/GenBank/DDBJ whole genome shotgun (WGS) entry which is preliminary data.</text>
</comment>
<protein>
    <recommendedName>
        <fullName evidence="5">Amino acid permease</fullName>
    </recommendedName>
</protein>
<feature type="coiled-coil region" evidence="1">
    <location>
        <begin position="148"/>
        <end position="175"/>
    </location>
</feature>
<sequence>MVQLRRESFRGGVMKRFIKPSLYRLLILGLIISLLQDRFPSIIESFYSTTVYYWVIRPYSLLTGVVPFSIAELLIIFITCFIIYQLINKVTIMIITPRQFLNELPKKLTRLGTIIAVIFVVFNFMWGFNYNRYTFEEISDIHVEDTTVVELKNLALSLTNRANELRKQVEEDENGVMKISDGFWDMFNRADKGFLIASETYPELSGNYGRPKGVILSPLLSYAGIGGFYFPFTAEANVNINMPHHMIPFTINHEMAHQAGFAREDEANYIAYLTSTKHPDPDFQYSGVMMALTYTMNVLHRYDVNTWLEIRSEYSDGLRRDIKAAREYQKHYDGTTREVSTRLNNTYLVANRQDEGVQSYGKMVDLLIAKHRLDILE</sequence>
<name>A0A226C373_9FIRM</name>
<feature type="transmembrane region" description="Helical" evidence="2">
    <location>
        <begin position="59"/>
        <end position="87"/>
    </location>
</feature>
<organism evidence="3 4">
    <name type="scientific">Natranaerobius trueperi</name>
    <dbReference type="NCBI Taxonomy" id="759412"/>
    <lineage>
        <taxon>Bacteria</taxon>
        <taxon>Bacillati</taxon>
        <taxon>Bacillota</taxon>
        <taxon>Clostridia</taxon>
        <taxon>Natranaerobiales</taxon>
        <taxon>Natranaerobiaceae</taxon>
        <taxon>Natranaerobius</taxon>
    </lineage>
</organism>
<dbReference type="Proteomes" id="UP000214588">
    <property type="component" value="Unassembled WGS sequence"/>
</dbReference>
<feature type="transmembrane region" description="Helical" evidence="2">
    <location>
        <begin position="21"/>
        <end position="39"/>
    </location>
</feature>
<evidence type="ECO:0000313" key="4">
    <source>
        <dbReference type="Proteomes" id="UP000214588"/>
    </source>
</evidence>
<keyword evidence="1" id="KW-0175">Coiled coil</keyword>